<evidence type="ECO:0000259" key="4">
    <source>
        <dbReference type="PROSITE" id="PS51910"/>
    </source>
</evidence>
<dbReference type="PANTHER" id="PTHR46290:SF1">
    <property type="entry name" value="DI-N-ACETYLCHITOBIASE"/>
    <property type="match status" value="1"/>
</dbReference>
<evidence type="ECO:0000313" key="6">
    <source>
        <dbReference type="Proteomes" id="UP000815325"/>
    </source>
</evidence>
<dbReference type="InterPro" id="IPR051887">
    <property type="entry name" value="GH18_Domain-Containing"/>
</dbReference>
<dbReference type="Pfam" id="PF00704">
    <property type="entry name" value="Glyco_hydro_18"/>
    <property type="match status" value="1"/>
</dbReference>
<gene>
    <name evidence="5" type="ORF">DUNSADRAFT_17111</name>
</gene>
<dbReference type="Gene3D" id="3.10.50.10">
    <property type="match status" value="1"/>
</dbReference>
<keyword evidence="6" id="KW-1185">Reference proteome</keyword>
<dbReference type="SMART" id="SM00636">
    <property type="entry name" value="Glyco_18"/>
    <property type="match status" value="1"/>
</dbReference>
<dbReference type="InterPro" id="IPR001223">
    <property type="entry name" value="Glyco_hydro18_cat"/>
</dbReference>
<accession>A0ABQ7G2D4</accession>
<evidence type="ECO:0000256" key="3">
    <source>
        <dbReference type="SAM" id="MobiDB-lite"/>
    </source>
</evidence>
<dbReference type="PROSITE" id="PS51910">
    <property type="entry name" value="GH18_2"/>
    <property type="match status" value="1"/>
</dbReference>
<feature type="domain" description="GH18" evidence="4">
    <location>
        <begin position="1"/>
        <end position="344"/>
    </location>
</feature>
<evidence type="ECO:0000256" key="2">
    <source>
        <dbReference type="ARBA" id="ARBA00023295"/>
    </source>
</evidence>
<dbReference type="Gene3D" id="3.20.20.80">
    <property type="entry name" value="Glycosidases"/>
    <property type="match status" value="2"/>
</dbReference>
<keyword evidence="1 5" id="KW-0378">Hydrolase</keyword>
<dbReference type="InterPro" id="IPR017853">
    <property type="entry name" value="GH"/>
</dbReference>
<dbReference type="SUPFAM" id="SSF51445">
    <property type="entry name" value="(Trans)glycosidases"/>
    <property type="match status" value="1"/>
</dbReference>
<keyword evidence="2" id="KW-0326">Glycosidase</keyword>
<dbReference type="InterPro" id="IPR011583">
    <property type="entry name" value="Chitinase_II/V-like_cat"/>
</dbReference>
<dbReference type="GO" id="GO:0016787">
    <property type="term" value="F:hydrolase activity"/>
    <property type="evidence" value="ECO:0007669"/>
    <property type="project" value="UniProtKB-KW"/>
</dbReference>
<dbReference type="InterPro" id="IPR029070">
    <property type="entry name" value="Chitinase_insertion_sf"/>
</dbReference>
<dbReference type="EMBL" id="MU070250">
    <property type="protein sequence ID" value="KAF5828764.1"/>
    <property type="molecule type" value="Genomic_DNA"/>
</dbReference>
<organism evidence="5 6">
    <name type="scientific">Dunaliella salina</name>
    <name type="common">Green alga</name>
    <name type="synonym">Protococcus salinus</name>
    <dbReference type="NCBI Taxonomy" id="3046"/>
    <lineage>
        <taxon>Eukaryota</taxon>
        <taxon>Viridiplantae</taxon>
        <taxon>Chlorophyta</taxon>
        <taxon>core chlorophytes</taxon>
        <taxon>Chlorophyceae</taxon>
        <taxon>CS clade</taxon>
        <taxon>Chlamydomonadales</taxon>
        <taxon>Dunaliellaceae</taxon>
        <taxon>Dunaliella</taxon>
    </lineage>
</organism>
<proteinExistence type="predicted"/>
<dbReference type="Proteomes" id="UP000815325">
    <property type="component" value="Unassembled WGS sequence"/>
</dbReference>
<evidence type="ECO:0000313" key="5">
    <source>
        <dbReference type="EMBL" id="KAF5828764.1"/>
    </source>
</evidence>
<comment type="caution">
    <text evidence="5">The sequence shown here is derived from an EMBL/GenBank/DDBJ whole genome shotgun (WGS) entry which is preliminary data.</text>
</comment>
<dbReference type="PANTHER" id="PTHR46290">
    <property type="entry name" value="DI-N-ACETYLCHITOBIASE"/>
    <property type="match status" value="1"/>
</dbReference>
<protein>
    <submittedName>
        <fullName evidence="5">Glycoside hydrolase superfamily</fullName>
    </submittedName>
</protein>
<sequence>MYPFTRNFREYNWTRLTTVAWQDDPELVCMAHAHGVRVVANAGNLKEALKGPVQRVDWVLQMVKHIIAHALDGINFDLEEAAAPGSDVAKAYTQLVGLTSEVLHEVAPHSQVSVDVPWTPFDSDGRNYEWTELARHADPLFVMGYDMQAQIWGRCIASANDPFSLVLNGLKQWLYLVPASVLVLGVPWYGYDYECLNSDGQQDLVLDVGQQMQETCGGDSRGMRGGAEGSRGDVCELHPAEFRGAPCSDLVGAQRPIAELLQVMDSHGVGNVKWDSLQQAPYFNYAKDGKMHQVWFSNPESLALRYEMAAELGLKGVGAWNLEHLFSRSEAGITAALAPAGGQASPTELQMRASMWQAVETFFLLRVNASKVLPECLPRDGTVALLKVHAPERSDSPSSILSRRRTPSKPPPGCPLKAKCMSSVNDGG</sequence>
<evidence type="ECO:0000256" key="1">
    <source>
        <dbReference type="ARBA" id="ARBA00022801"/>
    </source>
</evidence>
<feature type="region of interest" description="Disordered" evidence="3">
    <location>
        <begin position="392"/>
        <end position="428"/>
    </location>
</feature>
<name>A0ABQ7G2D4_DUNSA</name>
<reference evidence="5" key="1">
    <citation type="submission" date="2017-08" db="EMBL/GenBank/DDBJ databases">
        <authorList>
            <person name="Polle J.E."/>
            <person name="Barry K."/>
            <person name="Cushman J."/>
            <person name="Schmutz J."/>
            <person name="Tran D."/>
            <person name="Hathwaick L.T."/>
            <person name="Yim W.C."/>
            <person name="Jenkins J."/>
            <person name="Mckie-Krisberg Z.M."/>
            <person name="Prochnik S."/>
            <person name="Lindquist E."/>
            <person name="Dockter R.B."/>
            <person name="Adam C."/>
            <person name="Molina H."/>
            <person name="Bunkerborg J."/>
            <person name="Jin E."/>
            <person name="Buchheim M."/>
            <person name="Magnuson J."/>
        </authorList>
    </citation>
    <scope>NUCLEOTIDE SEQUENCE</scope>
    <source>
        <strain evidence="5">CCAP 19/18</strain>
    </source>
</reference>